<protein>
    <recommendedName>
        <fullName evidence="2 6">F-actin-capping protein subunit alpha</fullName>
    </recommendedName>
</protein>
<keyword evidence="8" id="KW-1185">Reference proteome</keyword>
<evidence type="ECO:0000313" key="7">
    <source>
        <dbReference type="EMBL" id="ODV88218.1"/>
    </source>
</evidence>
<dbReference type="GO" id="GO:0030479">
    <property type="term" value="C:actin cortical patch"/>
    <property type="evidence" value="ECO:0007669"/>
    <property type="project" value="TreeGrafter"/>
</dbReference>
<gene>
    <name evidence="7" type="ORF">CANARDRAFT_192733</name>
</gene>
<evidence type="ECO:0000256" key="5">
    <source>
        <dbReference type="ARBA" id="ARBA00025389"/>
    </source>
</evidence>
<dbReference type="InterPro" id="IPR037282">
    <property type="entry name" value="CapZ_alpha/beta"/>
</dbReference>
<evidence type="ECO:0000256" key="6">
    <source>
        <dbReference type="RuleBase" id="RU365077"/>
    </source>
</evidence>
<comment type="subunit">
    <text evidence="6">Heterodimer of an alpha and a beta subunit.</text>
</comment>
<sequence>MSDSLQTIISSMINDAPPGNGINLINDIKIILNNENSKRIISENVKQYHLNKDFKLVKLSDSSVGLLSKYNQTGLKFYDLSLGLKFDYDFDAFKVIDIEKIDDNDDDKLPADDEILKLSNIVEEYASQHFPTFYKSIVVPDSNDSDIIYIIIVDENLNDANYYNGKWQSFYKFTKSTGELTGEIGIKVHYYEEGNFILNTVKKVNESKISLSNIVDTIEKIENEFELSVFSKFSNLNEKVFKSLRRQLPINRSKVQWGKAIGNYKLGQDAAGGRH</sequence>
<dbReference type="InterPro" id="IPR042276">
    <property type="entry name" value="CapZ_alpha/beta_2"/>
</dbReference>
<reference evidence="8" key="1">
    <citation type="submission" date="2016-04" db="EMBL/GenBank/DDBJ databases">
        <title>Comparative genomics of biotechnologically important yeasts.</title>
        <authorList>
            <consortium name="DOE Joint Genome Institute"/>
            <person name="Riley R."/>
            <person name="Haridas S."/>
            <person name="Wolfe K.H."/>
            <person name="Lopes M.R."/>
            <person name="Hittinger C.T."/>
            <person name="Goker M."/>
            <person name="Salamov A."/>
            <person name="Wisecaver J."/>
            <person name="Long T.M."/>
            <person name="Aerts A.L."/>
            <person name="Barry K."/>
            <person name="Choi C."/>
            <person name="Clum A."/>
            <person name="Coughlan A.Y."/>
            <person name="Deshpande S."/>
            <person name="Douglass A.P."/>
            <person name="Hanson S.J."/>
            <person name="Klenk H.-P."/>
            <person name="Labutti K."/>
            <person name="Lapidus A."/>
            <person name="Lindquist E."/>
            <person name="Lipzen A."/>
            <person name="Meier-Kolthoff J.P."/>
            <person name="Ohm R.A."/>
            <person name="Otillar R.P."/>
            <person name="Pangilinan J."/>
            <person name="Peng Y."/>
            <person name="Rokas A."/>
            <person name="Rosa C.A."/>
            <person name="Scheuner C."/>
            <person name="Sibirny A.A."/>
            <person name="Slot J.C."/>
            <person name="Stielow J.B."/>
            <person name="Sun H."/>
            <person name="Kurtzman C.P."/>
            <person name="Blackwell M."/>
            <person name="Grigoriev I.V."/>
            <person name="Jeffries T.W."/>
        </authorList>
    </citation>
    <scope>NUCLEOTIDE SEQUENCE [LARGE SCALE GENOMIC DNA]</scope>
    <source>
        <strain evidence="8">NRRL YB-2248</strain>
    </source>
</reference>
<dbReference type="AlphaFoldDB" id="A0A1E4T985"/>
<evidence type="ECO:0000256" key="4">
    <source>
        <dbReference type="ARBA" id="ARBA00023203"/>
    </source>
</evidence>
<dbReference type="InterPro" id="IPR017865">
    <property type="entry name" value="F-actin_cap_asu_CS"/>
</dbReference>
<dbReference type="PROSITE" id="PS00749">
    <property type="entry name" value="F_ACTIN_CAPPING_A_2"/>
    <property type="match status" value="1"/>
</dbReference>
<dbReference type="PANTHER" id="PTHR10653">
    <property type="entry name" value="F-ACTIN-CAPPING PROTEIN SUBUNIT ALPHA"/>
    <property type="match status" value="1"/>
</dbReference>
<dbReference type="GO" id="GO:0008290">
    <property type="term" value="C:F-actin capping protein complex"/>
    <property type="evidence" value="ECO:0007669"/>
    <property type="project" value="UniProtKB-UniRule"/>
</dbReference>
<dbReference type="GO" id="GO:0030036">
    <property type="term" value="P:actin cytoskeleton organization"/>
    <property type="evidence" value="ECO:0007669"/>
    <property type="project" value="TreeGrafter"/>
</dbReference>
<comment type="function">
    <text evidence="5 6">F-actin-capping proteins bind in a Ca(2+)-independent manner to the fast growing ends of actin filaments (barbed end) thereby blocking the exchange of subunits at these ends. Unlike other capping proteins (such as gelsolin and severin), these proteins do not sever actin filaments.</text>
</comment>
<comment type="similarity">
    <text evidence="1 6">Belongs to the F-actin-capping protein alpha subunit family.</text>
</comment>
<dbReference type="PANTHER" id="PTHR10653:SF0">
    <property type="entry name" value="F-ACTIN-CAPPING PROTEIN SUBUNIT ALPHA"/>
    <property type="match status" value="1"/>
</dbReference>
<keyword evidence="3 6" id="KW-0117">Actin capping</keyword>
<dbReference type="EMBL" id="KV453847">
    <property type="protein sequence ID" value="ODV88218.1"/>
    <property type="molecule type" value="Genomic_DNA"/>
</dbReference>
<dbReference type="Gene3D" id="3.90.1150.210">
    <property type="entry name" value="F-actin capping protein, beta subunit"/>
    <property type="match status" value="1"/>
</dbReference>
<dbReference type="GO" id="GO:0051015">
    <property type="term" value="F:actin filament binding"/>
    <property type="evidence" value="ECO:0007669"/>
    <property type="project" value="TreeGrafter"/>
</dbReference>
<accession>A0A1E4T985</accession>
<dbReference type="SUPFAM" id="SSF90096">
    <property type="entry name" value="Subunits of heterodimeric actin filament capping protein Capz"/>
    <property type="match status" value="1"/>
</dbReference>
<evidence type="ECO:0000256" key="2">
    <source>
        <dbReference type="ARBA" id="ARBA00014038"/>
    </source>
</evidence>
<dbReference type="Gene3D" id="3.30.1140.60">
    <property type="entry name" value="F-actin capping protein, alpha subunit"/>
    <property type="match status" value="1"/>
</dbReference>
<evidence type="ECO:0000256" key="1">
    <source>
        <dbReference type="ARBA" id="ARBA00010479"/>
    </source>
</evidence>
<dbReference type="GO" id="GO:0051016">
    <property type="term" value="P:barbed-end actin filament capping"/>
    <property type="evidence" value="ECO:0007669"/>
    <property type="project" value="UniProtKB-UniRule"/>
</dbReference>
<keyword evidence="4 6" id="KW-0009">Actin-binding</keyword>
<dbReference type="STRING" id="983967.A0A1E4T985"/>
<dbReference type="Pfam" id="PF01267">
    <property type="entry name" value="F-actin_cap_A"/>
    <property type="match status" value="1"/>
</dbReference>
<proteinExistence type="inferred from homology"/>
<dbReference type="PRINTS" id="PR00191">
    <property type="entry name" value="FACTINCAPA"/>
</dbReference>
<dbReference type="OrthoDB" id="340550at2759"/>
<dbReference type="InterPro" id="IPR042489">
    <property type="entry name" value="CapZ_alpha_1"/>
</dbReference>
<organism evidence="7 8">
    <name type="scientific">[Candida] arabinofermentans NRRL YB-2248</name>
    <dbReference type="NCBI Taxonomy" id="983967"/>
    <lineage>
        <taxon>Eukaryota</taxon>
        <taxon>Fungi</taxon>
        <taxon>Dikarya</taxon>
        <taxon>Ascomycota</taxon>
        <taxon>Saccharomycotina</taxon>
        <taxon>Pichiomycetes</taxon>
        <taxon>Pichiales</taxon>
        <taxon>Pichiaceae</taxon>
        <taxon>Ogataea</taxon>
        <taxon>Ogataea/Candida clade</taxon>
    </lineage>
</organism>
<name>A0A1E4T985_9ASCO</name>
<evidence type="ECO:0000256" key="3">
    <source>
        <dbReference type="ARBA" id="ARBA00022467"/>
    </source>
</evidence>
<dbReference type="InterPro" id="IPR002189">
    <property type="entry name" value="CapZ_alpha"/>
</dbReference>
<dbReference type="Proteomes" id="UP000094801">
    <property type="component" value="Unassembled WGS sequence"/>
</dbReference>
<evidence type="ECO:0000313" key="8">
    <source>
        <dbReference type="Proteomes" id="UP000094801"/>
    </source>
</evidence>